<dbReference type="SUPFAM" id="SSF56935">
    <property type="entry name" value="Porins"/>
    <property type="match status" value="1"/>
</dbReference>
<reference evidence="2" key="1">
    <citation type="submission" date="2021-08" db="EMBL/GenBank/DDBJ databases">
        <title>Genome of a novel bacterium of the phylum Verrucomicrobia, Oleiharenicola sp. KSB-15.</title>
        <authorList>
            <person name="Chung J.-H."/>
            <person name="Ahn J.-H."/>
            <person name="Yoon Y."/>
            <person name="Kim D.-Y."/>
            <person name="An S.-H."/>
            <person name="Park I."/>
            <person name="Yeon J."/>
        </authorList>
    </citation>
    <scope>NUCLEOTIDE SEQUENCE</scope>
    <source>
        <strain evidence="2">KSB-15</strain>
    </source>
</reference>
<dbReference type="Proteomes" id="UP000825051">
    <property type="component" value="Chromosome"/>
</dbReference>
<gene>
    <name evidence="2" type="ORF">K0B96_11705</name>
</gene>
<accession>A0A8F9TTY7</accession>
<keyword evidence="1" id="KW-0732">Signal</keyword>
<dbReference type="Pfam" id="PF07396">
    <property type="entry name" value="Porin_O_P"/>
    <property type="match status" value="1"/>
</dbReference>
<organism evidence="2 3">
    <name type="scientific">Horticoccus luteus</name>
    <dbReference type="NCBI Taxonomy" id="2862869"/>
    <lineage>
        <taxon>Bacteria</taxon>
        <taxon>Pseudomonadati</taxon>
        <taxon>Verrucomicrobiota</taxon>
        <taxon>Opitutia</taxon>
        <taxon>Opitutales</taxon>
        <taxon>Opitutaceae</taxon>
        <taxon>Horticoccus</taxon>
    </lineage>
</organism>
<dbReference type="EMBL" id="CP080507">
    <property type="protein sequence ID" value="QYM77976.1"/>
    <property type="molecule type" value="Genomic_DNA"/>
</dbReference>
<dbReference type="AlphaFoldDB" id="A0A8F9TTY7"/>
<dbReference type="KEGG" id="ole:K0B96_11705"/>
<protein>
    <submittedName>
        <fullName evidence="2">OprO/OprP family phosphate-selective porin</fullName>
    </submittedName>
</protein>
<proteinExistence type="predicted"/>
<evidence type="ECO:0000313" key="2">
    <source>
        <dbReference type="EMBL" id="QYM77976.1"/>
    </source>
</evidence>
<name>A0A8F9TTY7_9BACT</name>
<evidence type="ECO:0000256" key="1">
    <source>
        <dbReference type="SAM" id="SignalP"/>
    </source>
</evidence>
<dbReference type="InterPro" id="IPR023614">
    <property type="entry name" value="Porin_dom_sf"/>
</dbReference>
<sequence>MLSLKSKWTAVLGAALLATGTILAQDSKALLDVLVHKGILTNDEAVQISKELAKSTTATEVSTSKGKYLQKLTLSGRFQIQYAGLSTDIDGTDADPAATNHLFLRRLYVGAKAELGNGWTGNLNYDFAGSTFDAAFVQWKKSDELVLDIGFRKVPFGLEEWYTSSSNLRAIERSPGTRFFVEGNNGRRLGAGSYRTGLFLGGKTTNGLFYNVALTNPERDESAAGVTGQGSAATNTLAYWGNVGYSGKAAATTYVVSGSVGVLPDQGGKAIGTGSDLTVYNAFSEITNGPFDLQLEYFASKNDNGRAAGRDAHSWAFSVQPAYKVTDRLELVGRYTYVGSDGRGLTTSDLIRSAPSGGTMNELTEWFGGLNVYLRGNDVKWQIGYIHGESRDLVNGAGNVVKGTGKATTDGVRSMMQLNF</sequence>
<dbReference type="RefSeq" id="WP_220161080.1">
    <property type="nucleotide sequence ID" value="NZ_CP080507.1"/>
</dbReference>
<dbReference type="Gene3D" id="2.40.160.10">
    <property type="entry name" value="Porin"/>
    <property type="match status" value="1"/>
</dbReference>
<feature type="chain" id="PRO_5034015594" evidence="1">
    <location>
        <begin position="25"/>
        <end position="420"/>
    </location>
</feature>
<dbReference type="InterPro" id="IPR010870">
    <property type="entry name" value="Porin_O/P"/>
</dbReference>
<keyword evidence="3" id="KW-1185">Reference proteome</keyword>
<evidence type="ECO:0000313" key="3">
    <source>
        <dbReference type="Proteomes" id="UP000825051"/>
    </source>
</evidence>
<feature type="signal peptide" evidence="1">
    <location>
        <begin position="1"/>
        <end position="24"/>
    </location>
</feature>